<dbReference type="Proteomes" id="UP001142489">
    <property type="component" value="Unassembled WGS sequence"/>
</dbReference>
<reference evidence="2" key="1">
    <citation type="journal article" date="2023" name="DNA Res.">
        <title>Chromosome-level genome assembly of Phrynocephalus forsythii using third-generation DNA sequencing and Hi-C analysis.</title>
        <authorList>
            <person name="Qi Y."/>
            <person name="Zhao W."/>
            <person name="Zhao Y."/>
            <person name="Niu C."/>
            <person name="Cao S."/>
            <person name="Zhang Y."/>
        </authorList>
    </citation>
    <scope>NUCLEOTIDE SEQUENCE</scope>
    <source>
        <tissue evidence="2">Muscle</tissue>
    </source>
</reference>
<comment type="caution">
    <text evidence="2">The sequence shown here is derived from an EMBL/GenBank/DDBJ whole genome shotgun (WGS) entry which is preliminary data.</text>
</comment>
<feature type="compositionally biased region" description="Basic and acidic residues" evidence="1">
    <location>
        <begin position="56"/>
        <end position="65"/>
    </location>
</feature>
<dbReference type="AlphaFoldDB" id="A0A9Q1AT53"/>
<dbReference type="EMBL" id="JAPFRF010000017">
    <property type="protein sequence ID" value="KAJ7308829.1"/>
    <property type="molecule type" value="Genomic_DNA"/>
</dbReference>
<gene>
    <name evidence="2" type="ORF">JRQ81_008098</name>
</gene>
<sequence length="178" mass="19270">MTVGAPAAHEKEKTVDCSSPGKTQPGFCSKLSIHLTRQKESGQEPGNAIISTEQADPEKASPKEEGDPEEEEWDEIALNKCRADFSLWITEASSCPGEETERAHSSLDNILEGVLGPVADSQELHEKLPDPIQSERARGPEGQSVAAAVGTFAVQGISAYTETAVNLRYNWIPRTLVR</sequence>
<evidence type="ECO:0000256" key="1">
    <source>
        <dbReference type="SAM" id="MobiDB-lite"/>
    </source>
</evidence>
<evidence type="ECO:0000313" key="2">
    <source>
        <dbReference type="EMBL" id="KAJ7308829.1"/>
    </source>
</evidence>
<proteinExistence type="predicted"/>
<protein>
    <submittedName>
        <fullName evidence="2">Uncharacterized protein</fullName>
    </submittedName>
</protein>
<keyword evidence="3" id="KW-1185">Reference proteome</keyword>
<name>A0A9Q1AT53_9SAUR</name>
<evidence type="ECO:0000313" key="3">
    <source>
        <dbReference type="Proteomes" id="UP001142489"/>
    </source>
</evidence>
<dbReference type="OrthoDB" id="10610376at2759"/>
<feature type="region of interest" description="Disordered" evidence="1">
    <location>
        <begin position="1"/>
        <end position="74"/>
    </location>
</feature>
<accession>A0A9Q1AT53</accession>
<organism evidence="2 3">
    <name type="scientific">Phrynocephalus forsythii</name>
    <dbReference type="NCBI Taxonomy" id="171643"/>
    <lineage>
        <taxon>Eukaryota</taxon>
        <taxon>Metazoa</taxon>
        <taxon>Chordata</taxon>
        <taxon>Craniata</taxon>
        <taxon>Vertebrata</taxon>
        <taxon>Euteleostomi</taxon>
        <taxon>Lepidosauria</taxon>
        <taxon>Squamata</taxon>
        <taxon>Bifurcata</taxon>
        <taxon>Unidentata</taxon>
        <taxon>Episquamata</taxon>
        <taxon>Toxicofera</taxon>
        <taxon>Iguania</taxon>
        <taxon>Acrodonta</taxon>
        <taxon>Agamidae</taxon>
        <taxon>Agaminae</taxon>
        <taxon>Phrynocephalus</taxon>
    </lineage>
</organism>